<name>A0AAU9FU94_DROMD</name>
<protein>
    <recommendedName>
        <fullName evidence="6">FHA domain-containing protein</fullName>
    </recommendedName>
</protein>
<dbReference type="InterPro" id="IPR027417">
    <property type="entry name" value="P-loop_NTPase"/>
</dbReference>
<feature type="compositionally biased region" description="Basic and acidic residues" evidence="5">
    <location>
        <begin position="774"/>
        <end position="788"/>
    </location>
</feature>
<dbReference type="InterPro" id="IPR008984">
    <property type="entry name" value="SMAD_FHA_dom_sf"/>
</dbReference>
<feature type="compositionally biased region" description="Basic and acidic residues" evidence="5">
    <location>
        <begin position="916"/>
        <end position="936"/>
    </location>
</feature>
<dbReference type="Pfam" id="PF13087">
    <property type="entry name" value="AAA_12"/>
    <property type="match status" value="1"/>
</dbReference>
<accession>A0AAU9FU94</accession>
<evidence type="ECO:0000256" key="2">
    <source>
        <dbReference type="ARBA" id="ARBA00022801"/>
    </source>
</evidence>
<dbReference type="GO" id="GO:0005694">
    <property type="term" value="C:chromosome"/>
    <property type="evidence" value="ECO:0007669"/>
    <property type="project" value="UniProtKB-ARBA"/>
</dbReference>
<dbReference type="GO" id="GO:0016604">
    <property type="term" value="C:nuclear body"/>
    <property type="evidence" value="ECO:0007669"/>
    <property type="project" value="TreeGrafter"/>
</dbReference>
<keyword evidence="8" id="KW-1185">Reference proteome</keyword>
<feature type="compositionally biased region" description="Polar residues" evidence="5">
    <location>
        <begin position="145"/>
        <end position="154"/>
    </location>
</feature>
<dbReference type="GO" id="GO:0006369">
    <property type="term" value="P:termination of RNA polymerase II transcription"/>
    <property type="evidence" value="ECO:0007669"/>
    <property type="project" value="TreeGrafter"/>
</dbReference>
<sequence length="1924" mass="215759">MSCWYLEHLSTQERVILPNGKSTIGRHSACRIVLNYAFLSREHVEMSVNANAVLVKCLNAPNGVFVNDAEIQKKPDGVPVREGDLISLGCPLPKKKCSKTWAVFSLKKVSVQTEEIVLSSDSEDELLPRPPLNSALECKVEPVENTANIPSEATTADKETDKEGPTTSKAGTHPILHLPKVPQVKAEWVRTAQDITSIFGEADEAILGSVLSINPYLYNHLPKEKQAVPVANLHDGQFIELEENEDSNKAKDPPCQQANETAGSMLPPCTPPPLLGQAVDDYDEDMAMSQAVLQEMKDEMAFSDGEENFFESTNNECSHRCSSLSPLNDEDDVIVITDSDDDDLCSKVADWSNKLLSQKAPDALSQSYPLAETDAEEDFQSQMQFRILPKALRMLDSSDDEEDVPSSRLFPKYSKPLRIDYSSDEEDSFTLNIHKADKAAAALKPSLNRSKSVDTTEDECQLFTRRPRKDPAVIIPETELNSEDDWDDWDFGNVINEALNGVSSLEEAIPDASETSKIVQSPEKIALDISMEIELLANPITEEADVSAPEKTPSPKKANVEPVMACKDTKKSRISCRRSTIAVSFEDLAETSLEKPKESPQTKDKVEPAASKHHSKAKASSMEIEAPSVDKAKADQPAADGKKSRIAHRRSCVTVSREELLGTLKGKPKDVPLVEKAKDKVEPAASNKNHTKAKESSVTKDVPSKPKEAEKTKANAAGASKDNKTSRIFKRRSTVAVSHEEFAEACSMEPKEAPTVGKAKRKVEPAASNKNHAKAKEKESPSKPKEAPKAQPSAASIKKSRISQRRSTVAVSREAFADACEEEEKEAPSVDKNKDKEEAAISNKNQAKAKASSVEKDSPSKPKEAPKAEPEVAKKKSRISQRRSTVAVSREQFDDACEEEDKAKDKVEPAVVPSSKENEPPAKPKEKSPPKKESNARLRSRAISCYYEKPQDEADLATSRGPEVIEAPSLPKYRGKLRGVSAVPKAKILDHQRFLDYQAEMNAKWKEKPKAKKPVNVETKEKRREALKKLTEKKLAEGEQAPGSGKRKATTTVPKVANSNRGAFLTEGINGLPPSKVAKLDAREPPLKNRRATIDSETFSQQIKAPDSLPLPRRNWRPPERKEAAYARNRRTCNRVTFASMEKDMEEKLRLQKMSKRVRFNDKPVIHLVEKYIGQRPMHGVNGRKDTELLFFSTYAERRERWSSLQVNDKTSHFETILKWANQWLKLRSVDAVADSDVLKPIAAEFENVKQYKENFVPLMKLELLTTIERDYKLGRPSYQVCLQQPVEVTKSFYCLTTRVFINPPAKFMLYTLSSGDKLPETFATLREQRTKTAGQELIFEILKDGISLETFNGIKLLTARPVVDSLRVDLGALRAVDQLARSPLHRRIIKPTEMLKNASIPSYGTPFVFKGFAKLNPHQELVCASTYQRVIDDSKPSITLIQGPPGTGKSMIIANISFQCLYGKAAIKKDRKILICAHSNTAVDSIMSRLHQVRENFSEKDRFEMLRYGLHDKMSSLSRHYSLEHKYQCVRNHRRDLISAGNRAILKQCYIELKAEVNKMRNTHLKGTWLFDQYQDKVRKLQIYEEQLNPRLTLREEFDIAATHIKAANIVCTTLSSCVKLSSYINYFDVCLIDEATQCTEPWTLLPMRFGIPHLVLVGDTQQLPAVVLSQRAVEFGLARSMFDRIQRSLERQQADDPFGHLSVHTKLFKLTTQYRMHPEICKWPNRYFYDAQLVNEVGLEGKLATPLIPYAIINLGYTRDTSDPKTRSISNEEEARFVAKLLAEMEKHLPSRRYGYGLISPYSSQCYALSQVLPSHMRLPPPLTVDAYQGTESDVVVISNARTQGSGFLSNYQRLNVAVTRPKRCLIICGNFRDLQNVPMWRDLLDDAGKRGVYFDLKREDVANLKESLMSKLLVKPSVNEE</sequence>
<evidence type="ECO:0000256" key="5">
    <source>
        <dbReference type="SAM" id="MobiDB-lite"/>
    </source>
</evidence>
<dbReference type="Gene3D" id="3.40.50.300">
    <property type="entry name" value="P-loop containing nucleotide triphosphate hydrolases"/>
    <property type="match status" value="2"/>
</dbReference>
<dbReference type="GO" id="GO:0005524">
    <property type="term" value="F:ATP binding"/>
    <property type="evidence" value="ECO:0007669"/>
    <property type="project" value="UniProtKB-KW"/>
</dbReference>
<keyword evidence="2" id="KW-0378">Hydrolase</keyword>
<evidence type="ECO:0000313" key="8">
    <source>
        <dbReference type="Proteomes" id="UP001500889"/>
    </source>
</evidence>
<feature type="compositionally biased region" description="Basic and acidic residues" evidence="5">
    <location>
        <begin position="826"/>
        <end position="839"/>
    </location>
</feature>
<dbReference type="Pfam" id="PF13086">
    <property type="entry name" value="AAA_11"/>
    <property type="match status" value="1"/>
</dbReference>
<organism evidence="7 8">
    <name type="scientific">Drosophila madeirensis</name>
    <name type="common">Fruit fly</name>
    <dbReference type="NCBI Taxonomy" id="30013"/>
    <lineage>
        <taxon>Eukaryota</taxon>
        <taxon>Metazoa</taxon>
        <taxon>Ecdysozoa</taxon>
        <taxon>Arthropoda</taxon>
        <taxon>Hexapoda</taxon>
        <taxon>Insecta</taxon>
        <taxon>Pterygota</taxon>
        <taxon>Neoptera</taxon>
        <taxon>Endopterygota</taxon>
        <taxon>Diptera</taxon>
        <taxon>Brachycera</taxon>
        <taxon>Muscomorpha</taxon>
        <taxon>Ephydroidea</taxon>
        <taxon>Drosophilidae</taxon>
        <taxon>Drosophila</taxon>
        <taxon>Sophophora</taxon>
    </lineage>
</organism>
<dbReference type="InterPro" id="IPR041679">
    <property type="entry name" value="DNA2/NAM7-like_C"/>
</dbReference>
<dbReference type="CDD" id="cd18808">
    <property type="entry name" value="SF1_C_Upf1"/>
    <property type="match status" value="1"/>
</dbReference>
<proteinExistence type="predicted"/>
<dbReference type="GO" id="GO:0004386">
    <property type="term" value="F:helicase activity"/>
    <property type="evidence" value="ECO:0007669"/>
    <property type="project" value="UniProtKB-KW"/>
</dbReference>
<keyword evidence="1" id="KW-0547">Nucleotide-binding</keyword>
<dbReference type="InterPro" id="IPR045055">
    <property type="entry name" value="DNA2/NAM7-like"/>
</dbReference>
<gene>
    <name evidence="7" type="ORF">DMAD_07460</name>
</gene>
<evidence type="ECO:0000313" key="7">
    <source>
        <dbReference type="EMBL" id="BFF99602.1"/>
    </source>
</evidence>
<dbReference type="SUPFAM" id="SSF52540">
    <property type="entry name" value="P-loop containing nucleoside triphosphate hydrolases"/>
    <property type="match status" value="1"/>
</dbReference>
<dbReference type="InterPro" id="IPR041677">
    <property type="entry name" value="DNA2/NAM7_AAA_11"/>
</dbReference>
<evidence type="ECO:0000256" key="1">
    <source>
        <dbReference type="ARBA" id="ARBA00022741"/>
    </source>
</evidence>
<feature type="compositionally biased region" description="Basic and acidic residues" evidence="5">
    <location>
        <begin position="692"/>
        <end position="713"/>
    </location>
</feature>
<dbReference type="GO" id="GO:0001147">
    <property type="term" value="F:transcription termination site sequence-specific DNA binding"/>
    <property type="evidence" value="ECO:0007669"/>
    <property type="project" value="TreeGrafter"/>
</dbReference>
<evidence type="ECO:0000259" key="6">
    <source>
        <dbReference type="PROSITE" id="PS50006"/>
    </source>
</evidence>
<dbReference type="InterPro" id="IPR047187">
    <property type="entry name" value="SF1_C_Upf1"/>
</dbReference>
<keyword evidence="3" id="KW-0347">Helicase</keyword>
<dbReference type="EMBL" id="AP029265">
    <property type="protein sequence ID" value="BFF99602.1"/>
    <property type="molecule type" value="Genomic_DNA"/>
</dbReference>
<feature type="region of interest" description="Disordered" evidence="5">
    <location>
        <begin position="1006"/>
        <end position="1053"/>
    </location>
</feature>
<feature type="region of interest" description="Disordered" evidence="5">
    <location>
        <begin position="243"/>
        <end position="270"/>
    </location>
</feature>
<dbReference type="Gene3D" id="2.60.200.20">
    <property type="match status" value="1"/>
</dbReference>
<dbReference type="PANTHER" id="PTHR10887:SF495">
    <property type="entry name" value="HELICASE SENATAXIN ISOFORM X1-RELATED"/>
    <property type="match status" value="1"/>
</dbReference>
<dbReference type="SUPFAM" id="SSF49879">
    <property type="entry name" value="SMAD/FHA domain"/>
    <property type="match status" value="1"/>
</dbReference>
<dbReference type="SMART" id="SM00240">
    <property type="entry name" value="FHA"/>
    <property type="match status" value="1"/>
</dbReference>
<dbReference type="FunFam" id="3.40.50.300:FF:000326">
    <property type="entry name" value="P-loop containing nucleoside triphosphate hydrolase"/>
    <property type="match status" value="1"/>
</dbReference>
<dbReference type="Pfam" id="PF00498">
    <property type="entry name" value="FHA"/>
    <property type="match status" value="1"/>
</dbReference>
<keyword evidence="4" id="KW-0067">ATP-binding</keyword>
<reference evidence="7 8" key="1">
    <citation type="submission" date="2024-02" db="EMBL/GenBank/DDBJ databases">
        <title>A chromosome-level genome assembly of Drosophila madeirensis, a fruit fly species endemic to Madeira island.</title>
        <authorList>
            <person name="Tomihara K."/>
            <person name="Llopart A."/>
            <person name="Yamamoto D."/>
        </authorList>
    </citation>
    <scope>NUCLEOTIDE SEQUENCE [LARGE SCALE GENOMIC DNA]</scope>
    <source>
        <strain evidence="7 8">RF1</strain>
    </source>
</reference>
<feature type="region of interest" description="Disordered" evidence="5">
    <location>
        <begin position="143"/>
        <end position="174"/>
    </location>
</feature>
<dbReference type="PROSITE" id="PS50006">
    <property type="entry name" value="FHA_DOMAIN"/>
    <property type="match status" value="1"/>
</dbReference>
<dbReference type="CDD" id="cd00060">
    <property type="entry name" value="FHA"/>
    <property type="match status" value="1"/>
</dbReference>
<dbReference type="InterPro" id="IPR000253">
    <property type="entry name" value="FHA_dom"/>
</dbReference>
<feature type="compositionally biased region" description="Basic and acidic residues" evidence="5">
    <location>
        <begin position="155"/>
        <end position="164"/>
    </location>
</feature>
<feature type="compositionally biased region" description="Basic and acidic residues" evidence="5">
    <location>
        <begin position="592"/>
        <end position="607"/>
    </location>
</feature>
<evidence type="ECO:0000256" key="3">
    <source>
        <dbReference type="ARBA" id="ARBA00022806"/>
    </source>
</evidence>
<feature type="compositionally biased region" description="Basic and acidic residues" evidence="5">
    <location>
        <begin position="1018"/>
        <end position="1037"/>
    </location>
</feature>
<feature type="region of interest" description="Disordered" evidence="5">
    <location>
        <begin position="591"/>
        <end position="942"/>
    </location>
</feature>
<dbReference type="PANTHER" id="PTHR10887">
    <property type="entry name" value="DNA2/NAM7 HELICASE FAMILY"/>
    <property type="match status" value="1"/>
</dbReference>
<dbReference type="Proteomes" id="UP001500889">
    <property type="component" value="Chromosome J"/>
</dbReference>
<feature type="domain" description="FHA" evidence="6">
    <location>
        <begin position="22"/>
        <end position="71"/>
    </location>
</feature>
<feature type="compositionally biased region" description="Basic and acidic residues" evidence="5">
    <location>
        <begin position="853"/>
        <end position="874"/>
    </location>
</feature>
<feature type="compositionally biased region" description="Basic and acidic residues" evidence="5">
    <location>
        <begin position="667"/>
        <end position="682"/>
    </location>
</feature>
<evidence type="ECO:0000256" key="4">
    <source>
        <dbReference type="ARBA" id="ARBA00022840"/>
    </source>
</evidence>
<dbReference type="GO" id="GO:0016787">
    <property type="term" value="F:hydrolase activity"/>
    <property type="evidence" value="ECO:0007669"/>
    <property type="project" value="UniProtKB-KW"/>
</dbReference>